<name>A0A7Z9E034_9CYAN</name>
<evidence type="ECO:0000313" key="1">
    <source>
        <dbReference type="EMBL" id="VXD18751.1"/>
    </source>
</evidence>
<protein>
    <submittedName>
        <fullName evidence="1">Uncharacterized protein</fullName>
    </submittedName>
</protein>
<comment type="caution">
    <text evidence="1">The sequence shown here is derived from an EMBL/GenBank/DDBJ whole genome shotgun (WGS) entry which is preliminary data.</text>
</comment>
<keyword evidence="2" id="KW-1185">Reference proteome</keyword>
<reference evidence="1" key="1">
    <citation type="submission" date="2019-10" db="EMBL/GenBank/DDBJ databases">
        <authorList>
            <consortium name="Genoscope - CEA"/>
            <person name="William W."/>
        </authorList>
    </citation>
    <scope>NUCLEOTIDE SEQUENCE [LARGE SCALE GENOMIC DNA]</scope>
    <source>
        <strain evidence="1">BBR_PRJEB10994</strain>
    </source>
</reference>
<dbReference type="AlphaFoldDB" id="A0A7Z9E034"/>
<dbReference type="EMBL" id="CZCS02000181">
    <property type="protein sequence ID" value="VXD18751.1"/>
    <property type="molecule type" value="Genomic_DNA"/>
</dbReference>
<sequence length="46" mass="5410">MRLSICVTIMLQFFLVSAVVVHFDLTRPGMKGRVYVFEFYFVESTM</sequence>
<accession>A0A7Z9E034</accession>
<evidence type="ECO:0000313" key="2">
    <source>
        <dbReference type="Proteomes" id="UP000182190"/>
    </source>
</evidence>
<gene>
    <name evidence="1" type="ORF">PL9631_410036</name>
</gene>
<dbReference type="Proteomes" id="UP000182190">
    <property type="component" value="Unassembled WGS sequence"/>
</dbReference>
<proteinExistence type="predicted"/>
<organism evidence="1 2">
    <name type="scientific">Planktothrix paucivesiculata PCC 9631</name>
    <dbReference type="NCBI Taxonomy" id="671071"/>
    <lineage>
        <taxon>Bacteria</taxon>
        <taxon>Bacillati</taxon>
        <taxon>Cyanobacteriota</taxon>
        <taxon>Cyanophyceae</taxon>
        <taxon>Oscillatoriophycideae</taxon>
        <taxon>Oscillatoriales</taxon>
        <taxon>Microcoleaceae</taxon>
        <taxon>Planktothrix</taxon>
    </lineage>
</organism>